<dbReference type="AlphaFoldDB" id="W5Y3H1"/>
<dbReference type="GO" id="GO:0003677">
    <property type="term" value="F:DNA binding"/>
    <property type="evidence" value="ECO:0007669"/>
    <property type="project" value="UniProtKB-KW"/>
</dbReference>
<reference evidence="1 2" key="1">
    <citation type="submission" date="2013-02" db="EMBL/GenBank/DDBJ databases">
        <title>The complete genome sequence of Corynebacterium vitaeruminis DSM 20294.</title>
        <authorList>
            <person name="Ruckert C."/>
            <person name="Albersmeier A."/>
            <person name="Kalinowski J."/>
        </authorList>
    </citation>
    <scope>NUCLEOTIDE SEQUENCE [LARGE SCALE GENOMIC DNA]</scope>
    <source>
        <strain evidence="2">ATCC 10234</strain>
    </source>
</reference>
<protein>
    <submittedName>
        <fullName evidence="1">DNA-binding protein</fullName>
    </submittedName>
</protein>
<dbReference type="PATRIC" id="fig|1224164.3.peg.2451"/>
<dbReference type="EMBL" id="CP004353">
    <property type="protein sequence ID" value="AHI23806.1"/>
    <property type="molecule type" value="Genomic_DNA"/>
</dbReference>
<gene>
    <name evidence="1" type="ORF">B843_12150</name>
</gene>
<dbReference type="Proteomes" id="UP000019222">
    <property type="component" value="Chromosome"/>
</dbReference>
<organism evidence="1 2">
    <name type="scientific">Corynebacterium vitaeruminis DSM 20294</name>
    <dbReference type="NCBI Taxonomy" id="1224164"/>
    <lineage>
        <taxon>Bacteria</taxon>
        <taxon>Bacillati</taxon>
        <taxon>Actinomycetota</taxon>
        <taxon>Actinomycetes</taxon>
        <taxon>Mycobacteriales</taxon>
        <taxon>Corynebacteriaceae</taxon>
        <taxon>Corynebacterium</taxon>
    </lineage>
</organism>
<keyword evidence="1" id="KW-0238">DNA-binding</keyword>
<dbReference type="HOGENOM" id="CLU_419630_0_0_11"/>
<proteinExistence type="predicted"/>
<name>W5Y3H1_9CORY</name>
<evidence type="ECO:0000313" key="1">
    <source>
        <dbReference type="EMBL" id="AHI23806.1"/>
    </source>
</evidence>
<accession>W5Y3H1</accession>
<dbReference type="KEGG" id="cvt:B843_12150"/>
<evidence type="ECO:0000313" key="2">
    <source>
        <dbReference type="Proteomes" id="UP000019222"/>
    </source>
</evidence>
<sequence length="653" mass="71204">MVTTEKLILDLQGIARLAGVRRHTVTTWRHRYGKDSDTPFPAPLDRRTTNKARLFDCTQIIEWLEATDRAPHRDLRGDAPFYSILFDEVAENPGTAKALIHYAKNGNWPQGTSLSTQNSLDALIEAAYGLEPLIRALRLRAESHRSESLSPQALSTLGRVIARSSEAMRVPSTQFPLSVTNDMGLAALCHATEFLPQGEYAVYYPNAAAQSDLGRLALAELAAAQDGRAFTEVHVPDGPGFAESIPASTLLVQVDLNAHQEPEQLFNDLENLMLSLDRKGAALVIAPARLLTENTDDNATSMRRKFLSQTETSHIAPLRYSARLPRSWQVGGGQLQPAVWVLKQHHDPNFPVAVADHSGLSTSQPELEAFTSDLVTALCTPDLLPRANLHNAEIVEATRAWRSDRVAPGSARRADVDAPRLGDLWATARAAGLEEADFDFVDATVEPGPSRPYSVMTVPWDKATKRGASQVLTVFRGTRMDTATPSTTGGIGVVGPDEIADPRRWNHRSISIFELAERYPRAEISQPMDVIVCPDQRNNLAVAAVDLEGSHVAQAPAFIVRCKTTRGRSKEPLRRLAVPALVAQAISDAGTSTRKAWQIPLIDAAQVPALTRSLAAIEAERARLADNLARLQRLERATLHAAAAHTIAARAPN</sequence>
<dbReference type="STRING" id="1224164.B843_12150"/>
<keyword evidence="2" id="KW-1185">Reference proteome</keyword>
<dbReference type="eggNOG" id="COG0286">
    <property type="taxonomic scope" value="Bacteria"/>
</dbReference>